<proteinExistence type="predicted"/>
<dbReference type="EMBL" id="JACBZD010000002">
    <property type="protein sequence ID" value="NYI07773.1"/>
    <property type="molecule type" value="Genomic_DNA"/>
</dbReference>
<comment type="caution">
    <text evidence="2">The sequence shown here is derived from an EMBL/GenBank/DDBJ whole genome shotgun (WGS) entry which is preliminary data.</text>
</comment>
<protein>
    <submittedName>
        <fullName evidence="2">Uncharacterized protein</fullName>
    </submittedName>
</protein>
<gene>
    <name evidence="2" type="ORF">FHU37_004802</name>
</gene>
<evidence type="ECO:0000256" key="1">
    <source>
        <dbReference type="SAM" id="MobiDB-lite"/>
    </source>
</evidence>
<reference evidence="2 3" key="1">
    <citation type="submission" date="2020-07" db="EMBL/GenBank/DDBJ databases">
        <title>Sequencing the genomes of 1000 actinobacteria strains.</title>
        <authorList>
            <person name="Klenk H.-P."/>
        </authorList>
    </citation>
    <scope>NUCLEOTIDE SEQUENCE [LARGE SCALE GENOMIC DNA]</scope>
    <source>
        <strain evidence="2 3">DSM 42178</strain>
    </source>
</reference>
<name>A0A852ZZG8_9ACTN</name>
<dbReference type="Proteomes" id="UP000567795">
    <property type="component" value="Unassembled WGS sequence"/>
</dbReference>
<organism evidence="2 3">
    <name type="scientific">Allostreptomyces psammosilenae</name>
    <dbReference type="NCBI Taxonomy" id="1892865"/>
    <lineage>
        <taxon>Bacteria</taxon>
        <taxon>Bacillati</taxon>
        <taxon>Actinomycetota</taxon>
        <taxon>Actinomycetes</taxon>
        <taxon>Kitasatosporales</taxon>
        <taxon>Streptomycetaceae</taxon>
        <taxon>Allostreptomyces</taxon>
    </lineage>
</organism>
<sequence length="58" mass="6687">MVVLDDEAPVEEVLDELDDVEPLEPLDELSEEEDEEEVVELELDLLPPEPEDERLSVR</sequence>
<evidence type="ECO:0000313" key="3">
    <source>
        <dbReference type="Proteomes" id="UP000567795"/>
    </source>
</evidence>
<feature type="region of interest" description="Disordered" evidence="1">
    <location>
        <begin position="1"/>
        <end position="39"/>
    </location>
</feature>
<evidence type="ECO:0000313" key="2">
    <source>
        <dbReference type="EMBL" id="NYI07773.1"/>
    </source>
</evidence>
<accession>A0A852ZZG8</accession>
<dbReference type="AlphaFoldDB" id="A0A852ZZG8"/>
<keyword evidence="3" id="KW-1185">Reference proteome</keyword>